<feature type="domain" description="DUF4123" evidence="1">
    <location>
        <begin position="85"/>
        <end position="200"/>
    </location>
</feature>
<proteinExistence type="predicted"/>
<sequence>MVEEADQSDPWLMLEYSVQQQVEYGELSIEIIENVEPLDRQLGVWPKKTVPDTLHEIIFAHSNPTKTEIAVADRNPNATLSMFTYAILDGAKVAGLPEFLEGSGLEHRCLFKGEAYAELKDVAPWIVRLEDGNDFVRRLFTGSEGMNGLWENEPGIFVRSCRKLDEMWKHFRRFVRIRDDKSQWFYFRFWEPRVMSRYLVEVATDIERLARWGQYRSEPALSAILIGNAEKREFSCFDFPSFSDRQPRNHGFEIGELERSIFRRHQEDLFIKKLQKFLAAESPGFARLSADDQFSLCSSQLKFANANGLRIEKAVADFALADVVSSGRIRRDPICNKLLVSSDHQLDRAKKILTEASARLQHGRGF</sequence>
<dbReference type="AlphaFoldDB" id="A0A418SN30"/>
<dbReference type="OrthoDB" id="6431152at2"/>
<dbReference type="Proteomes" id="UP000284202">
    <property type="component" value="Unassembled WGS sequence"/>
</dbReference>
<name>A0A418SN30_9RHOB</name>
<gene>
    <name evidence="2" type="ORF">D3P04_19675</name>
</gene>
<evidence type="ECO:0000313" key="2">
    <source>
        <dbReference type="EMBL" id="RJE82360.1"/>
    </source>
</evidence>
<dbReference type="RefSeq" id="WP_119751589.1">
    <property type="nucleotide sequence ID" value="NZ_QZCG01000016.1"/>
</dbReference>
<dbReference type="InterPro" id="IPR025391">
    <property type="entry name" value="DUF4123"/>
</dbReference>
<organism evidence="2 3">
    <name type="scientific">Paracoccus onubensis</name>
    <dbReference type="NCBI Taxonomy" id="1675788"/>
    <lineage>
        <taxon>Bacteria</taxon>
        <taxon>Pseudomonadati</taxon>
        <taxon>Pseudomonadota</taxon>
        <taxon>Alphaproteobacteria</taxon>
        <taxon>Rhodobacterales</taxon>
        <taxon>Paracoccaceae</taxon>
        <taxon>Paracoccus</taxon>
    </lineage>
</organism>
<protein>
    <submittedName>
        <fullName evidence="2">DUF4123 domain-containing protein</fullName>
    </submittedName>
</protein>
<dbReference type="EMBL" id="QZCG01000016">
    <property type="protein sequence ID" value="RJE82360.1"/>
    <property type="molecule type" value="Genomic_DNA"/>
</dbReference>
<keyword evidence="3" id="KW-1185">Reference proteome</keyword>
<reference evidence="3" key="1">
    <citation type="submission" date="2018-09" db="EMBL/GenBank/DDBJ databases">
        <title>Acidovorax cavernicola nov. sp. isolated from Gruta de las Maravillas (Aracena, Spain).</title>
        <authorList>
            <person name="Jurado V."/>
            <person name="Gutierrez-Patricio S."/>
            <person name="Gonzalez-Pimentel J.L."/>
            <person name="Miller A.Z."/>
            <person name="Laiz L."/>
            <person name="Saiz-Jimenez C."/>
        </authorList>
    </citation>
    <scope>NUCLEOTIDE SEQUENCE [LARGE SCALE GENOMIC DNA]</scope>
    <source>
        <strain evidence="3">1011MAR3C25</strain>
    </source>
</reference>
<evidence type="ECO:0000313" key="3">
    <source>
        <dbReference type="Proteomes" id="UP000284202"/>
    </source>
</evidence>
<evidence type="ECO:0000259" key="1">
    <source>
        <dbReference type="Pfam" id="PF13503"/>
    </source>
</evidence>
<dbReference type="Pfam" id="PF13503">
    <property type="entry name" value="DUF4123"/>
    <property type="match status" value="1"/>
</dbReference>
<comment type="caution">
    <text evidence="2">The sequence shown here is derived from an EMBL/GenBank/DDBJ whole genome shotgun (WGS) entry which is preliminary data.</text>
</comment>
<accession>A0A418SN30</accession>